<proteinExistence type="predicted"/>
<evidence type="ECO:0000313" key="2">
    <source>
        <dbReference type="Proteomes" id="UP000306038"/>
    </source>
</evidence>
<gene>
    <name evidence="1" type="ORF">EK417_04980</name>
</gene>
<dbReference type="Proteomes" id="UP000306038">
    <property type="component" value="Unassembled WGS sequence"/>
</dbReference>
<protein>
    <submittedName>
        <fullName evidence="1">Uncharacterized protein</fullName>
    </submittedName>
</protein>
<sequence>MWAYDEENNINDLIIEKKSSKKEKEAAKDVESWAKYAFEHNKEYHIMIFNDEKPFSDTILMK</sequence>
<dbReference type="RefSeq" id="WP_136521506.1">
    <property type="nucleotide sequence ID" value="NZ_SDLV01000010.1"/>
</dbReference>
<name>A0ABY2R9J4_9FLAO</name>
<organism evidence="1 2">
    <name type="scientific">Chryseobacterium candidae</name>
    <dbReference type="NCBI Taxonomy" id="1978493"/>
    <lineage>
        <taxon>Bacteria</taxon>
        <taxon>Pseudomonadati</taxon>
        <taxon>Bacteroidota</taxon>
        <taxon>Flavobacteriia</taxon>
        <taxon>Flavobacteriales</taxon>
        <taxon>Weeksellaceae</taxon>
        <taxon>Chryseobacterium group</taxon>
        <taxon>Chryseobacterium</taxon>
    </lineage>
</organism>
<accession>A0ABY2R9J4</accession>
<evidence type="ECO:0000313" key="1">
    <source>
        <dbReference type="EMBL" id="THV62257.1"/>
    </source>
</evidence>
<keyword evidence="2" id="KW-1185">Reference proteome</keyword>
<reference evidence="1 2" key="1">
    <citation type="submission" date="2019-01" db="EMBL/GenBank/DDBJ databases">
        <authorList>
            <person name="B I."/>
            <person name="Ch S."/>
            <person name="Ch V.R."/>
        </authorList>
    </citation>
    <scope>NUCLEOTIDE SEQUENCE [LARGE SCALE GENOMIC DNA]</scope>
    <source>
        <strain evidence="1 2">JC507</strain>
    </source>
</reference>
<comment type="caution">
    <text evidence="1">The sequence shown here is derived from an EMBL/GenBank/DDBJ whole genome shotgun (WGS) entry which is preliminary data.</text>
</comment>
<dbReference type="EMBL" id="SDLV01000010">
    <property type="protein sequence ID" value="THV62257.1"/>
    <property type="molecule type" value="Genomic_DNA"/>
</dbReference>